<feature type="coiled-coil region" evidence="5">
    <location>
        <begin position="334"/>
        <end position="383"/>
    </location>
</feature>
<dbReference type="GO" id="GO:0005881">
    <property type="term" value="C:cytoplasmic microtubule"/>
    <property type="evidence" value="ECO:0007669"/>
    <property type="project" value="EnsemblFungi"/>
</dbReference>
<dbReference type="InterPro" id="IPR016491">
    <property type="entry name" value="Septin"/>
</dbReference>
<dbReference type="GO" id="GO:0070273">
    <property type="term" value="F:phosphatidylinositol-4-phosphate binding"/>
    <property type="evidence" value="ECO:0007669"/>
    <property type="project" value="EnsemblFungi"/>
</dbReference>
<dbReference type="EMBL" id="GL996502">
    <property type="protein sequence ID" value="EGW31906.1"/>
    <property type="molecule type" value="Genomic_DNA"/>
</dbReference>
<keyword evidence="5" id="KW-0175">Coiled coil</keyword>
<dbReference type="SUPFAM" id="SSF52540">
    <property type="entry name" value="P-loop containing nucleoside triphosphate hydrolases"/>
    <property type="match status" value="1"/>
</dbReference>
<dbReference type="STRING" id="619300.G3AN63"/>
<dbReference type="PROSITE" id="PS51719">
    <property type="entry name" value="G_SEPTIN"/>
    <property type="match status" value="1"/>
</dbReference>
<dbReference type="InterPro" id="IPR027417">
    <property type="entry name" value="P-loop_NTPase"/>
</dbReference>
<organism evidence="8">
    <name type="scientific">Spathaspora passalidarum (strain NRRL Y-27907 / 11-Y1)</name>
    <dbReference type="NCBI Taxonomy" id="619300"/>
    <lineage>
        <taxon>Eukaryota</taxon>
        <taxon>Fungi</taxon>
        <taxon>Dikarya</taxon>
        <taxon>Ascomycota</taxon>
        <taxon>Saccharomycotina</taxon>
        <taxon>Pichiomycetes</taxon>
        <taxon>Debaryomycetaceae</taxon>
        <taxon>Spathaspora</taxon>
    </lineage>
</organism>
<sequence>MATFDQANSSTSALRKRKTLKKSINFSIMIVGESGMGRSTLINTLCGGTSSIVPTSSTINQDPFTKKLSLRHENVELEDNEGHKISLNIIDTPNFANSINCSEDFKIIVDFIRHQFDEVLLEESRVRRNPRFKDGRIHVLIYMINPTSHGLSAIDKKLLLSVNHLVNIIPVIAKADSLTPAELQLNKQLILEDLNQYGINFYKFNEYEYEQDYIDEEIIEYNKYLNSLTPFAIIGANEIKEDQGEQLKFRLLGKNMVPINVENPDLNDFTILKNVLLITHLNEFKDLTHDVIYENYRTEALSGKQFQYAEEEEASSPIPDPDIDTSITPEAPNYLLKEEQIKLEEERLKKFEERVHQDLINKRKELLEKEMELKEIEKRLKAEGVTLDS</sequence>
<evidence type="ECO:0000256" key="3">
    <source>
        <dbReference type="ARBA" id="ARBA00023134"/>
    </source>
</evidence>
<evidence type="ECO:0000256" key="2">
    <source>
        <dbReference type="ARBA" id="ARBA00022741"/>
    </source>
</evidence>
<dbReference type="GO" id="GO:0072687">
    <property type="term" value="C:meiotic spindle"/>
    <property type="evidence" value="ECO:0007669"/>
    <property type="project" value="EnsemblFungi"/>
</dbReference>
<name>G3AN63_SPAPN</name>
<protein>
    <recommendedName>
        <fullName evidence="6">Septin-type G domain-containing protein</fullName>
    </recommendedName>
</protein>
<keyword evidence="2 4" id="KW-0547">Nucleotide-binding</keyword>
<dbReference type="InterPro" id="IPR030379">
    <property type="entry name" value="G_SEPTIN_dom"/>
</dbReference>
<dbReference type="GeneID" id="18870145"/>
<dbReference type="CDD" id="cd01850">
    <property type="entry name" value="CDC_Septin"/>
    <property type="match status" value="1"/>
</dbReference>
<dbReference type="GO" id="GO:0005525">
    <property type="term" value="F:GTP binding"/>
    <property type="evidence" value="ECO:0007669"/>
    <property type="project" value="UniProtKB-KW"/>
</dbReference>
<dbReference type="GO" id="GO:0097271">
    <property type="term" value="P:protein localization to bud neck"/>
    <property type="evidence" value="ECO:0007669"/>
    <property type="project" value="EnsemblFungi"/>
</dbReference>
<dbReference type="KEGG" id="spaa:SPAPADRAFT_138729"/>
<dbReference type="GO" id="GO:0005200">
    <property type="term" value="F:structural constituent of cytoskeleton"/>
    <property type="evidence" value="ECO:0007669"/>
    <property type="project" value="EnsemblFungi"/>
</dbReference>
<dbReference type="GO" id="GO:0005619">
    <property type="term" value="C:ascospore wall"/>
    <property type="evidence" value="ECO:0007669"/>
    <property type="project" value="EnsemblFungi"/>
</dbReference>
<dbReference type="Gene3D" id="3.40.50.300">
    <property type="entry name" value="P-loop containing nucleotide triphosphate hydrolases"/>
    <property type="match status" value="1"/>
</dbReference>
<dbReference type="GO" id="GO:0000281">
    <property type="term" value="P:mitotic cytokinesis"/>
    <property type="evidence" value="ECO:0007669"/>
    <property type="project" value="EnsemblFungi"/>
</dbReference>
<dbReference type="GO" id="GO:0032160">
    <property type="term" value="C:septin filament array"/>
    <property type="evidence" value="ECO:0007669"/>
    <property type="project" value="EnsemblFungi"/>
</dbReference>
<dbReference type="GO" id="GO:0005628">
    <property type="term" value="C:prospore membrane"/>
    <property type="evidence" value="ECO:0007669"/>
    <property type="project" value="EnsemblFungi"/>
</dbReference>
<dbReference type="GO" id="GO:0042802">
    <property type="term" value="F:identical protein binding"/>
    <property type="evidence" value="ECO:0007669"/>
    <property type="project" value="EnsemblFungi"/>
</dbReference>
<evidence type="ECO:0000256" key="5">
    <source>
        <dbReference type="SAM" id="Coils"/>
    </source>
</evidence>
<dbReference type="OMA" id="GYDSAMN"/>
<comment type="subcellular location">
    <subcellularLocation>
        <location evidence="1">Bud neck</location>
    </subcellularLocation>
</comment>
<dbReference type="HOGENOM" id="CLU_017718_7_4_1"/>
<keyword evidence="3 4" id="KW-0342">GTP-binding</keyword>
<dbReference type="GO" id="GO:0031105">
    <property type="term" value="C:septin complex"/>
    <property type="evidence" value="ECO:0007669"/>
    <property type="project" value="EnsemblFungi"/>
</dbReference>
<dbReference type="Pfam" id="PF00735">
    <property type="entry name" value="Septin"/>
    <property type="match status" value="1"/>
</dbReference>
<dbReference type="GO" id="GO:1990317">
    <property type="term" value="C:Gin4 complex"/>
    <property type="evidence" value="ECO:0007669"/>
    <property type="project" value="EnsemblFungi"/>
</dbReference>
<dbReference type="PIRSF" id="PIRSF006698">
    <property type="entry name" value="Septin"/>
    <property type="match status" value="1"/>
</dbReference>
<dbReference type="RefSeq" id="XP_007375182.1">
    <property type="nucleotide sequence ID" value="XM_007375120.1"/>
</dbReference>
<evidence type="ECO:0000259" key="6">
    <source>
        <dbReference type="PROSITE" id="PS51719"/>
    </source>
</evidence>
<dbReference type="FunCoup" id="G3AN63">
    <property type="interactions" value="181"/>
</dbReference>
<keyword evidence="8" id="KW-1185">Reference proteome</keyword>
<reference evidence="7 8" key="1">
    <citation type="journal article" date="2011" name="Proc. Natl. Acad. Sci. U.S.A.">
        <title>Comparative genomics of xylose-fermenting fungi for enhanced biofuel production.</title>
        <authorList>
            <person name="Wohlbach D.J."/>
            <person name="Kuo A."/>
            <person name="Sato T.K."/>
            <person name="Potts K.M."/>
            <person name="Salamov A.A."/>
            <person name="LaButti K.M."/>
            <person name="Sun H."/>
            <person name="Clum A."/>
            <person name="Pangilinan J.L."/>
            <person name="Lindquist E.A."/>
            <person name="Lucas S."/>
            <person name="Lapidus A."/>
            <person name="Jin M."/>
            <person name="Gunawan C."/>
            <person name="Balan V."/>
            <person name="Dale B.E."/>
            <person name="Jeffries T.W."/>
            <person name="Zinkel R."/>
            <person name="Barry K.W."/>
            <person name="Grigoriev I.V."/>
            <person name="Gasch A.P."/>
        </authorList>
    </citation>
    <scope>NUCLEOTIDE SEQUENCE [LARGE SCALE GENOMIC DNA]</scope>
    <source>
        <strain evidence="8">NRRL Y-27907 / 11-Y1</strain>
    </source>
</reference>
<dbReference type="eggNOG" id="KOG2655">
    <property type="taxonomic scope" value="Eukaryota"/>
</dbReference>
<evidence type="ECO:0000256" key="1">
    <source>
        <dbReference type="ARBA" id="ARBA00004266"/>
    </source>
</evidence>
<dbReference type="OrthoDB" id="416553at2759"/>
<dbReference type="GO" id="GO:0001400">
    <property type="term" value="C:mating projection base"/>
    <property type="evidence" value="ECO:0007669"/>
    <property type="project" value="EnsemblFungi"/>
</dbReference>
<evidence type="ECO:0000313" key="8">
    <source>
        <dbReference type="Proteomes" id="UP000000709"/>
    </source>
</evidence>
<evidence type="ECO:0000256" key="4">
    <source>
        <dbReference type="RuleBase" id="RU004560"/>
    </source>
</evidence>
<feature type="domain" description="Septin-type G" evidence="6">
    <location>
        <begin position="22"/>
        <end position="303"/>
    </location>
</feature>
<dbReference type="PANTHER" id="PTHR18884">
    <property type="entry name" value="SEPTIN"/>
    <property type="match status" value="1"/>
</dbReference>
<dbReference type="AlphaFoldDB" id="G3AN63"/>
<evidence type="ECO:0000313" key="7">
    <source>
        <dbReference type="EMBL" id="EGW31906.1"/>
    </source>
</evidence>
<comment type="similarity">
    <text evidence="4">Belongs to the TRAFAC class TrmE-Era-EngA-EngB-Septin-like GTPase superfamily. Septin GTPase family.</text>
</comment>
<gene>
    <name evidence="7" type="ORF">SPAPADRAFT_138729</name>
</gene>
<dbReference type="GO" id="GO:0005876">
    <property type="term" value="C:spindle microtubule"/>
    <property type="evidence" value="ECO:0007669"/>
    <property type="project" value="EnsemblFungi"/>
</dbReference>
<accession>G3AN63</accession>
<dbReference type="Proteomes" id="UP000000709">
    <property type="component" value="Unassembled WGS sequence"/>
</dbReference>
<dbReference type="InParanoid" id="G3AN63"/>
<dbReference type="GO" id="GO:0010314">
    <property type="term" value="F:phosphatidylinositol-5-phosphate binding"/>
    <property type="evidence" value="ECO:0007669"/>
    <property type="project" value="EnsemblFungi"/>
</dbReference>
<proteinExistence type="inferred from homology"/>